<evidence type="ECO:0000313" key="7">
    <source>
        <dbReference type="Proteomes" id="UP000549457"/>
    </source>
</evidence>
<evidence type="ECO:0000259" key="5">
    <source>
        <dbReference type="Pfam" id="PF01103"/>
    </source>
</evidence>
<feature type="region of interest" description="Disordered" evidence="4">
    <location>
        <begin position="122"/>
        <end position="141"/>
    </location>
</feature>
<dbReference type="InterPro" id="IPR000184">
    <property type="entry name" value="Bac_surfAg_D15"/>
</dbReference>
<dbReference type="Gene3D" id="3.10.20.310">
    <property type="entry name" value="membrane protein fhac"/>
    <property type="match status" value="1"/>
</dbReference>
<dbReference type="PANTHER" id="PTHR12815:SF42">
    <property type="entry name" value="BACTERIAL SURFACE ANTIGEN (D15) DOMAIN-CONTAINING PROTEIN"/>
    <property type="match status" value="1"/>
</dbReference>
<dbReference type="EMBL" id="JACHFM010000004">
    <property type="protein sequence ID" value="MBB5223786.1"/>
    <property type="molecule type" value="Genomic_DNA"/>
</dbReference>
<keyword evidence="3" id="KW-0472">Membrane</keyword>
<feature type="domain" description="Bacterial surface antigen (D15)" evidence="5">
    <location>
        <begin position="307"/>
        <end position="611"/>
    </location>
</feature>
<keyword evidence="7" id="KW-1185">Reference proteome</keyword>
<protein>
    <submittedName>
        <fullName evidence="6">Translocation and assembly module TamA</fullName>
    </submittedName>
</protein>
<evidence type="ECO:0000313" key="6">
    <source>
        <dbReference type="EMBL" id="MBB5223786.1"/>
    </source>
</evidence>
<dbReference type="GO" id="GO:0019867">
    <property type="term" value="C:outer membrane"/>
    <property type="evidence" value="ECO:0007669"/>
    <property type="project" value="InterPro"/>
</dbReference>
<proteinExistence type="predicted"/>
<dbReference type="RefSeq" id="WP_221288825.1">
    <property type="nucleotide sequence ID" value="NZ_JACHFM010000004.1"/>
</dbReference>
<comment type="caution">
    <text evidence="6">The sequence shown here is derived from an EMBL/GenBank/DDBJ whole genome shotgun (WGS) entry which is preliminary data.</text>
</comment>
<dbReference type="InterPro" id="IPR039910">
    <property type="entry name" value="D15-like"/>
</dbReference>
<keyword evidence="2" id="KW-0812">Transmembrane</keyword>
<evidence type="ECO:0000256" key="4">
    <source>
        <dbReference type="SAM" id="MobiDB-lite"/>
    </source>
</evidence>
<keyword evidence="2" id="KW-1134">Transmembrane beta strand</keyword>
<dbReference type="Proteomes" id="UP000549457">
    <property type="component" value="Unassembled WGS sequence"/>
</dbReference>
<dbReference type="PANTHER" id="PTHR12815">
    <property type="entry name" value="SORTING AND ASSEMBLY MACHINERY SAMM50 PROTEIN FAMILY MEMBER"/>
    <property type="match status" value="1"/>
</dbReference>
<dbReference type="Gene3D" id="2.40.160.50">
    <property type="entry name" value="membrane protein fhac: a member of the omp85/tpsb transporter family"/>
    <property type="match status" value="1"/>
</dbReference>
<organism evidence="6 7">
    <name type="scientific">Amaricoccus macauensis</name>
    <dbReference type="NCBI Taxonomy" id="57001"/>
    <lineage>
        <taxon>Bacteria</taxon>
        <taxon>Pseudomonadati</taxon>
        <taxon>Pseudomonadota</taxon>
        <taxon>Alphaproteobacteria</taxon>
        <taxon>Rhodobacterales</taxon>
        <taxon>Paracoccaceae</taxon>
        <taxon>Amaricoccus</taxon>
    </lineage>
</organism>
<reference evidence="6 7" key="1">
    <citation type="submission" date="2020-08" db="EMBL/GenBank/DDBJ databases">
        <title>Genomic Encyclopedia of Type Strains, Phase IV (KMG-IV): sequencing the most valuable type-strain genomes for metagenomic binning, comparative biology and taxonomic classification.</title>
        <authorList>
            <person name="Goeker M."/>
        </authorList>
    </citation>
    <scope>NUCLEOTIDE SEQUENCE [LARGE SCALE GENOMIC DNA]</scope>
    <source>
        <strain evidence="6 7">DSM 101730</strain>
    </source>
</reference>
<evidence type="ECO:0000256" key="1">
    <source>
        <dbReference type="ARBA" id="ARBA00004370"/>
    </source>
</evidence>
<gene>
    <name evidence="6" type="ORF">HNP73_003740</name>
</gene>
<name>A0A840SVF5_9RHOB</name>
<evidence type="ECO:0000256" key="2">
    <source>
        <dbReference type="ARBA" id="ARBA00022452"/>
    </source>
</evidence>
<sequence>MGFHLWGAREDENRVEVIDPLTYTVTLTVSGQGEDLQSALEEASSLWADKDEPASGTGGLLAKARGDYRRLIAALYAEGYYGPYVSIRVGGKEAADLTLGQEFPQDVPVTVDVDTGPLFRFGDAAVVNPPPERVADEDEDETLDSIGYKTGRRARSGVVNEASALMVERWRQASYAKAREAERQMLADHPNSQLDASIALDPGRPARYGSTTAVGSTRTDPAFIAFMAGLPEGDSFDPDDITDGQARLNRLGIFRSLRFEEAPAILDDGSLPMTVRVQDRRPRTIGFGGTYSTIDGLGVSAYWLHRNLMGRGEQLRFDASVDGIGDTLNPQDFGYNLGVSFTKPGVWTPDTDFITSLVGRQVNYDTYKEKSVTARAGLQQSFGRYVTGDIFVVASRSRFDDDFGIRHFTTFGLDGSLQYDRRDDKFDATRGYYIAVTADPFYEAEYGNAAIQTTLEGRGYLGFLEDRRLVLAARAMVGTYLGAGIAESPPDMLFFAGGGGSIRGYAFRSIGVPFTNAEGENFTSGGRGIVEASGEVRYRFTDNWGAAAFVDTGFVTADPTFAGDSDFKTGTGLGVRYHTPIGVLRGDLATPLQPEPGDSRVALYIGIGQAF</sequence>
<accession>A0A840SVF5</accession>
<comment type="subcellular location">
    <subcellularLocation>
        <location evidence="1">Membrane</location>
    </subcellularLocation>
</comment>
<evidence type="ECO:0000256" key="3">
    <source>
        <dbReference type="ARBA" id="ARBA00023136"/>
    </source>
</evidence>
<dbReference type="Pfam" id="PF01103">
    <property type="entry name" value="Omp85"/>
    <property type="match status" value="1"/>
</dbReference>
<dbReference type="AlphaFoldDB" id="A0A840SVF5"/>